<feature type="domain" description="Glycosyltransferase subfamily 4-like N-terminal" evidence="3">
    <location>
        <begin position="63"/>
        <end position="150"/>
    </location>
</feature>
<dbReference type="Proteomes" id="UP000256919">
    <property type="component" value="Unassembled WGS sequence"/>
</dbReference>
<evidence type="ECO:0000259" key="3">
    <source>
        <dbReference type="Pfam" id="PF13439"/>
    </source>
</evidence>
<comment type="caution">
    <text evidence="4">The sequence shown here is derived from an EMBL/GenBank/DDBJ whole genome shotgun (WGS) entry which is preliminary data.</text>
</comment>
<evidence type="ECO:0000259" key="2">
    <source>
        <dbReference type="Pfam" id="PF00534"/>
    </source>
</evidence>
<keyword evidence="5" id="KW-1185">Reference proteome</keyword>
<proteinExistence type="predicted"/>
<keyword evidence="1 4" id="KW-0808">Transferase</keyword>
<dbReference type="OrthoDB" id="798298at2"/>
<dbReference type="Gene3D" id="3.40.50.2000">
    <property type="entry name" value="Glycogen Phosphorylase B"/>
    <property type="match status" value="2"/>
</dbReference>
<dbReference type="Pfam" id="PF00534">
    <property type="entry name" value="Glycos_transf_1"/>
    <property type="match status" value="1"/>
</dbReference>
<gene>
    <name evidence="4" type="ORF">DFQ09_101273</name>
</gene>
<dbReference type="EMBL" id="QREI01000001">
    <property type="protein sequence ID" value="REE27442.1"/>
    <property type="molecule type" value="Genomic_DNA"/>
</dbReference>
<protein>
    <submittedName>
        <fullName evidence="4">Glycosyltransferase involved in cell wall biosynthesis</fullName>
    </submittedName>
</protein>
<dbReference type="PANTHER" id="PTHR46401">
    <property type="entry name" value="GLYCOSYLTRANSFERASE WBBK-RELATED"/>
    <property type="match status" value="1"/>
</dbReference>
<accession>A0A3D9N5K5</accession>
<dbReference type="PANTHER" id="PTHR46401:SF2">
    <property type="entry name" value="GLYCOSYLTRANSFERASE WBBK-RELATED"/>
    <property type="match status" value="1"/>
</dbReference>
<dbReference type="CDD" id="cd03809">
    <property type="entry name" value="GT4_MtfB-like"/>
    <property type="match status" value="1"/>
</dbReference>
<dbReference type="RefSeq" id="WP_115807794.1">
    <property type="nucleotide sequence ID" value="NZ_QREI01000001.1"/>
</dbReference>
<feature type="domain" description="Glycosyl transferase family 1" evidence="2">
    <location>
        <begin position="155"/>
        <end position="305"/>
    </location>
</feature>
<evidence type="ECO:0000313" key="4">
    <source>
        <dbReference type="EMBL" id="REE27442.1"/>
    </source>
</evidence>
<sequence>MQKTVNYILRKSQPQYHSIESLYTTIINKVAESFSTEISYTKYTGGSPITILRNCIGFKASKTSIVHITGDVHYLALVTGSKTVLTIHDIGSALKGGAFKKLYIKLLWFWIPALFVKRIIVISEFTKKELTEIIPFAKRKIQVVSNPVNEAYTRSDYTFNNELPTILCVGTKSNKNLERIFNAVTGLKCQLHIIGQLTANQKAQLDKLMIPYLNGVQLSQQEIIDAYAQCDMLCFPSTYEGFGMPIIEAQATGRPVVTSNFGAMLEVAQNSASLVDPYSVTSIRNGIERIMLDVNYRNSLINKGYSNIQRFQLKTIAKQYIKIYKEL</sequence>
<dbReference type="SUPFAM" id="SSF53756">
    <property type="entry name" value="UDP-Glycosyltransferase/glycogen phosphorylase"/>
    <property type="match status" value="1"/>
</dbReference>
<name>A0A3D9N5K5_9FLAO</name>
<dbReference type="GO" id="GO:0009103">
    <property type="term" value="P:lipopolysaccharide biosynthetic process"/>
    <property type="evidence" value="ECO:0007669"/>
    <property type="project" value="TreeGrafter"/>
</dbReference>
<dbReference type="InterPro" id="IPR028098">
    <property type="entry name" value="Glyco_trans_4-like_N"/>
</dbReference>
<dbReference type="AlphaFoldDB" id="A0A3D9N5K5"/>
<evidence type="ECO:0000313" key="5">
    <source>
        <dbReference type="Proteomes" id="UP000256919"/>
    </source>
</evidence>
<dbReference type="InterPro" id="IPR001296">
    <property type="entry name" value="Glyco_trans_1"/>
</dbReference>
<organism evidence="4 5">
    <name type="scientific">Winogradskyella pacifica</name>
    <dbReference type="NCBI Taxonomy" id="664642"/>
    <lineage>
        <taxon>Bacteria</taxon>
        <taxon>Pseudomonadati</taxon>
        <taxon>Bacteroidota</taxon>
        <taxon>Flavobacteriia</taxon>
        <taxon>Flavobacteriales</taxon>
        <taxon>Flavobacteriaceae</taxon>
        <taxon>Winogradskyella</taxon>
    </lineage>
</organism>
<reference evidence="4 5" key="1">
    <citation type="submission" date="2018-07" db="EMBL/GenBank/DDBJ databases">
        <title>Genomic Encyclopedia of Type Strains, Phase III (KMG-III): the genomes of soil and plant-associated and newly described type strains.</title>
        <authorList>
            <person name="Whitman W."/>
        </authorList>
    </citation>
    <scope>NUCLEOTIDE SEQUENCE [LARGE SCALE GENOMIC DNA]</scope>
    <source>
        <strain evidence="4 5">CECT 7948</strain>
    </source>
</reference>
<evidence type="ECO:0000256" key="1">
    <source>
        <dbReference type="ARBA" id="ARBA00022679"/>
    </source>
</evidence>
<dbReference type="GO" id="GO:0016757">
    <property type="term" value="F:glycosyltransferase activity"/>
    <property type="evidence" value="ECO:0007669"/>
    <property type="project" value="InterPro"/>
</dbReference>
<dbReference type="Pfam" id="PF13439">
    <property type="entry name" value="Glyco_transf_4"/>
    <property type="match status" value="1"/>
</dbReference>